<dbReference type="Proteomes" id="UP001430455">
    <property type="component" value="Unassembled WGS sequence"/>
</dbReference>
<dbReference type="Gene3D" id="1.10.10.10">
    <property type="entry name" value="Winged helix-like DNA-binding domain superfamily/Winged helix DNA-binding domain"/>
    <property type="match status" value="1"/>
</dbReference>
<proteinExistence type="predicted"/>
<name>A0AAW4PJH7_9EURY</name>
<protein>
    <submittedName>
        <fullName evidence="3">PadR family transcriptional regulator</fullName>
    </submittedName>
</protein>
<feature type="compositionally biased region" description="Basic and acidic residues" evidence="1">
    <location>
        <begin position="250"/>
        <end position="263"/>
    </location>
</feature>
<dbReference type="InterPro" id="IPR036388">
    <property type="entry name" value="WH-like_DNA-bd_sf"/>
</dbReference>
<feature type="region of interest" description="Disordered" evidence="1">
    <location>
        <begin position="105"/>
        <end position="142"/>
    </location>
</feature>
<keyword evidence="4" id="KW-1185">Reference proteome</keyword>
<organism evidence="3 4">
    <name type="scientific">Haloarcula nitratireducens</name>
    <dbReference type="NCBI Taxonomy" id="2487749"/>
    <lineage>
        <taxon>Archaea</taxon>
        <taxon>Methanobacteriati</taxon>
        <taxon>Methanobacteriota</taxon>
        <taxon>Stenosarchaea group</taxon>
        <taxon>Halobacteria</taxon>
        <taxon>Halobacteriales</taxon>
        <taxon>Haloarculaceae</taxon>
        <taxon>Haloarcula</taxon>
    </lineage>
</organism>
<comment type="caution">
    <text evidence="3">The sequence shown here is derived from an EMBL/GenBank/DDBJ whole genome shotgun (WGS) entry which is preliminary data.</text>
</comment>
<dbReference type="EMBL" id="RKLT01000021">
    <property type="protein sequence ID" value="MBX0297520.1"/>
    <property type="molecule type" value="Genomic_DNA"/>
</dbReference>
<evidence type="ECO:0000259" key="2">
    <source>
        <dbReference type="Pfam" id="PF03551"/>
    </source>
</evidence>
<feature type="domain" description="Transcription regulator PadR N-terminal" evidence="2">
    <location>
        <begin position="34"/>
        <end position="95"/>
    </location>
</feature>
<sequence length="263" mass="29174">MTAQTPPHDETHRSPTHYALTGFQRDVCQAIAAVDDEPYGLALKEYLDERYSEPINHSRLYQNLDTLADKGLVSCDPIDDRTNAYTLTDAGHELLTYQAETLASLTNHSRPVTDGGPRTHKRGAERTTPQPQRTVGRLGDHEPAMTLAVAQRPRGRWLVWSRPSVASNVRVQDEIDGKTRQATPDAAWLRLPVDRDVWPCSETVPQYRPLGRLAPIESVWAAVVQRPPETDTAAPLAGGRSLTPTIQRPGSDHSRSVERGPNQ</sequence>
<evidence type="ECO:0000313" key="4">
    <source>
        <dbReference type="Proteomes" id="UP001430455"/>
    </source>
</evidence>
<accession>A0AAW4PJH7</accession>
<evidence type="ECO:0000313" key="3">
    <source>
        <dbReference type="EMBL" id="MBX0297520.1"/>
    </source>
</evidence>
<dbReference type="InterPro" id="IPR036390">
    <property type="entry name" value="WH_DNA-bd_sf"/>
</dbReference>
<feature type="region of interest" description="Disordered" evidence="1">
    <location>
        <begin position="230"/>
        <end position="263"/>
    </location>
</feature>
<dbReference type="Pfam" id="PF03551">
    <property type="entry name" value="PadR"/>
    <property type="match status" value="1"/>
</dbReference>
<gene>
    <name evidence="3" type="ORF">EGH23_21825</name>
</gene>
<reference evidence="3 4" key="1">
    <citation type="submission" date="2021-06" db="EMBL/GenBank/DDBJ databases">
        <title>Halomicroarcula sp. a new haloarchaeum isolated from saline soil.</title>
        <authorList>
            <person name="Duran-Viseras A."/>
            <person name="Sanchez-Porro C."/>
            <person name="Ventosa A."/>
        </authorList>
    </citation>
    <scope>NUCLEOTIDE SEQUENCE [LARGE SCALE GENOMIC DNA]</scope>
    <source>
        <strain evidence="3 4">F27</strain>
    </source>
</reference>
<dbReference type="AlphaFoldDB" id="A0AAW4PJH7"/>
<evidence type="ECO:0000256" key="1">
    <source>
        <dbReference type="SAM" id="MobiDB-lite"/>
    </source>
</evidence>
<dbReference type="SUPFAM" id="SSF46785">
    <property type="entry name" value="Winged helix' DNA-binding domain"/>
    <property type="match status" value="1"/>
</dbReference>
<dbReference type="InterPro" id="IPR005149">
    <property type="entry name" value="Tscrpt_reg_PadR_N"/>
</dbReference>